<reference evidence="1 2" key="1">
    <citation type="submission" date="2022-08" db="EMBL/GenBank/DDBJ databases">
        <title>Reclassification of Massilia species as members of the genera Telluria, Duganella, Pseudoduganella, Mokoshia gen. nov. and Zemynaea gen. nov. using orthogonal and non-orthogonal genome-based approaches.</title>
        <authorList>
            <person name="Bowman J.P."/>
        </authorList>
    </citation>
    <scope>NUCLEOTIDE SEQUENCE [LARGE SCALE GENOMIC DNA]</scope>
    <source>
        <strain evidence="1 2">JCM 31605</strain>
    </source>
</reference>
<gene>
    <name evidence="1" type="ORF">NX774_19920</name>
</gene>
<keyword evidence="2" id="KW-1185">Reference proteome</keyword>
<accession>A0ABT2DFT9</accession>
<protein>
    <recommendedName>
        <fullName evidence="3">Flagellar assembly protein T C-terminal domain-containing protein</fullName>
    </recommendedName>
</protein>
<proteinExistence type="predicted"/>
<dbReference type="Gene3D" id="2.40.10.410">
    <property type="entry name" value="FlgT, C-terminal domain"/>
    <property type="match status" value="1"/>
</dbReference>
<dbReference type="EMBL" id="JANUHB010000005">
    <property type="protein sequence ID" value="MCS0810196.1"/>
    <property type="molecule type" value="Genomic_DNA"/>
</dbReference>
<organism evidence="1 2">
    <name type="scientific">Massilia agilis</name>
    <dbReference type="NCBI Taxonomy" id="1811226"/>
    <lineage>
        <taxon>Bacteria</taxon>
        <taxon>Pseudomonadati</taxon>
        <taxon>Pseudomonadota</taxon>
        <taxon>Betaproteobacteria</taxon>
        <taxon>Burkholderiales</taxon>
        <taxon>Oxalobacteraceae</taxon>
        <taxon>Telluria group</taxon>
        <taxon>Massilia</taxon>
    </lineage>
</organism>
<dbReference type="InterPro" id="IPR038165">
    <property type="entry name" value="FlgT_C_sf"/>
</dbReference>
<name>A0ABT2DFT9_9BURK</name>
<evidence type="ECO:0000313" key="2">
    <source>
        <dbReference type="Proteomes" id="UP001206126"/>
    </source>
</evidence>
<evidence type="ECO:0000313" key="1">
    <source>
        <dbReference type="EMBL" id="MCS0810196.1"/>
    </source>
</evidence>
<comment type="caution">
    <text evidence="1">The sequence shown here is derived from an EMBL/GenBank/DDBJ whole genome shotgun (WGS) entry which is preliminary data.</text>
</comment>
<dbReference type="RefSeq" id="WP_258824020.1">
    <property type="nucleotide sequence ID" value="NZ_JANUHB010000005.1"/>
</dbReference>
<evidence type="ECO:0008006" key="3">
    <source>
        <dbReference type="Google" id="ProtNLM"/>
    </source>
</evidence>
<sequence>MSDRYFGKVVKVQDRYTIVVNVGLDAGVKLGQRFLIVGLGETINDPDTGEPLEQLEIVRGKAQVTHVQSKIATLSSVELEREPETKEITKVLSRPSGISGLIAGGILSAGGQNTVTETIRPGEVRPKELAGVQVGDFLIRD</sequence>
<dbReference type="Proteomes" id="UP001206126">
    <property type="component" value="Unassembled WGS sequence"/>
</dbReference>